<proteinExistence type="predicted"/>
<evidence type="ECO:0000259" key="1">
    <source>
        <dbReference type="Pfam" id="PF25772"/>
    </source>
</evidence>
<dbReference type="SUPFAM" id="SSF48371">
    <property type="entry name" value="ARM repeat"/>
    <property type="match status" value="1"/>
</dbReference>
<dbReference type="PANTHER" id="PTHR48287">
    <property type="entry name" value="ARM REPEAT SUPERFAMILY PROTEIN"/>
    <property type="match status" value="1"/>
</dbReference>
<organism evidence="2 3">
    <name type="scientific">Saccharomyces cerevisiae (strain AWRI1631)</name>
    <name type="common">Baker's yeast</name>
    <dbReference type="NCBI Taxonomy" id="545124"/>
    <lineage>
        <taxon>Eukaryota</taxon>
        <taxon>Fungi</taxon>
        <taxon>Dikarya</taxon>
        <taxon>Ascomycota</taxon>
        <taxon>Saccharomycotina</taxon>
        <taxon>Saccharomycetes</taxon>
        <taxon>Saccharomycetales</taxon>
        <taxon>Saccharomycetaceae</taxon>
        <taxon>Saccharomyces</taxon>
    </lineage>
</organism>
<reference evidence="2 3" key="1">
    <citation type="journal article" date="2008" name="FEMS Yeast Res.">
        <title>Comparative genome analysis of a Saccharomyces cerevisiae wine strain.</title>
        <authorList>
            <person name="Borneman A.R."/>
            <person name="Forgan A.H."/>
            <person name="Pretorius I.S."/>
            <person name="Chambers P.J."/>
        </authorList>
    </citation>
    <scope>NUCLEOTIDE SEQUENCE [LARGE SCALE GENOMIC DNA]</scope>
    <source>
        <strain evidence="2 3">AWRI1631</strain>
    </source>
</reference>
<evidence type="ECO:0000313" key="2">
    <source>
        <dbReference type="EMBL" id="EDZ68796.1"/>
    </source>
</evidence>
<dbReference type="PANTHER" id="PTHR48287:SF1">
    <property type="entry name" value="ARM REPEAT SUPERFAMILY PROTEIN"/>
    <property type="match status" value="1"/>
</dbReference>
<comment type="caution">
    <text evidence="2">The sequence shown here is derived from an EMBL/GenBank/DDBJ whole genome shotgun (WGS) entry which is preliminary data.</text>
</comment>
<dbReference type="InterPro" id="IPR057860">
    <property type="entry name" value="HEAT_RRP12_N"/>
</dbReference>
<dbReference type="EMBL" id="ABSV01002374">
    <property type="protein sequence ID" value="EDZ68796.1"/>
    <property type="molecule type" value="Genomic_DNA"/>
</dbReference>
<dbReference type="Pfam" id="PF25772">
    <property type="entry name" value="HEAT_RRP12_N"/>
    <property type="match status" value="1"/>
</dbReference>
<gene>
    <name evidence="2" type="ORF">AWRI1631_162540</name>
</gene>
<evidence type="ECO:0000313" key="3">
    <source>
        <dbReference type="Proteomes" id="UP000008988"/>
    </source>
</evidence>
<dbReference type="Proteomes" id="UP000008988">
    <property type="component" value="Unassembled WGS sequence"/>
</dbReference>
<sequence>MSLLDQAVDPSTHEIKDIQLASSSTYLLDLIFHYSPKVLLRSKFSEILTKIAPCITAEKANAPLIRAAIGCLESLLIAQDAQAWNNTYDLNVTPKRGLQGILELSLDVRPKVRKRALDAVHAVLLNPPVAPTAEHVAAVFEQISVTSS</sequence>
<dbReference type="InterPro" id="IPR016024">
    <property type="entry name" value="ARM-type_fold"/>
</dbReference>
<dbReference type="AlphaFoldDB" id="B5VTE9"/>
<dbReference type="InterPro" id="IPR052087">
    <property type="entry name" value="RRP12"/>
</dbReference>
<protein>
    <submittedName>
        <fullName evidence="2">YPL012Wp-like protein</fullName>
    </submittedName>
</protein>
<name>B5VTE9_YEAS6</name>
<accession>B5VTE9</accession>
<feature type="domain" description="RRP12 N-terminal HEAT" evidence="1">
    <location>
        <begin position="4"/>
        <end position="141"/>
    </location>
</feature>